<feature type="region of interest" description="Disordered" evidence="1">
    <location>
        <begin position="89"/>
        <end position="108"/>
    </location>
</feature>
<evidence type="ECO:0000256" key="1">
    <source>
        <dbReference type="SAM" id="MobiDB-lite"/>
    </source>
</evidence>
<dbReference type="Proteomes" id="UP001223072">
    <property type="component" value="Unassembled WGS sequence"/>
</dbReference>
<organism evidence="2 3">
    <name type="scientific">Streptomyces turgidiscabies</name>
    <dbReference type="NCBI Taxonomy" id="85558"/>
    <lineage>
        <taxon>Bacteria</taxon>
        <taxon>Bacillati</taxon>
        <taxon>Actinomycetota</taxon>
        <taxon>Actinomycetes</taxon>
        <taxon>Kitasatosporales</taxon>
        <taxon>Streptomycetaceae</taxon>
        <taxon>Streptomyces</taxon>
    </lineage>
</organism>
<proteinExistence type="predicted"/>
<protein>
    <submittedName>
        <fullName evidence="2">Uncharacterized protein</fullName>
    </submittedName>
</protein>
<gene>
    <name evidence="2" type="ORF">QFZ49_001630</name>
</gene>
<keyword evidence="3" id="KW-1185">Reference proteome</keyword>
<dbReference type="EMBL" id="JAUSZS010000002">
    <property type="protein sequence ID" value="MDQ0931723.1"/>
    <property type="molecule type" value="Genomic_DNA"/>
</dbReference>
<evidence type="ECO:0000313" key="2">
    <source>
        <dbReference type="EMBL" id="MDQ0931723.1"/>
    </source>
</evidence>
<comment type="caution">
    <text evidence="2">The sequence shown here is derived from an EMBL/GenBank/DDBJ whole genome shotgun (WGS) entry which is preliminary data.</text>
</comment>
<reference evidence="2 3" key="1">
    <citation type="submission" date="2023-07" db="EMBL/GenBank/DDBJ databases">
        <title>Comparative genomics of wheat-associated soil bacteria to identify genetic determinants of phenazine resistance.</title>
        <authorList>
            <person name="Mouncey N."/>
        </authorList>
    </citation>
    <scope>NUCLEOTIDE SEQUENCE [LARGE SCALE GENOMIC DNA]</scope>
    <source>
        <strain evidence="2 3">W2I16</strain>
    </source>
</reference>
<name>A0ABU0RJ28_9ACTN</name>
<accession>A0ABU0RJ28</accession>
<evidence type="ECO:0000313" key="3">
    <source>
        <dbReference type="Proteomes" id="UP001223072"/>
    </source>
</evidence>
<dbReference type="RefSeq" id="WP_307625735.1">
    <property type="nucleotide sequence ID" value="NZ_JAUSZS010000002.1"/>
</dbReference>
<sequence>MGIRTLTRWTALARPSSKPAFAVDASTARIPGSGPVTASLGSRADALRRVLTPPARIRRAHLGPRSGFPRSGRALDWRRWAGWGRGWLRRPLRGGQREPVRPPVRPPV</sequence>